<name>A0ABP9XVL0_9FUNG</name>
<dbReference type="EMBL" id="BAABUJ010000010">
    <property type="protein sequence ID" value="GAA5798423.1"/>
    <property type="molecule type" value="Genomic_DNA"/>
</dbReference>
<reference evidence="2 3" key="1">
    <citation type="submission" date="2024-04" db="EMBL/GenBank/DDBJ databases">
        <title>genome sequences of Mucor flavus KT1a and Helicostylum pulchrum KT1b strains isolation_sourced from the surface of a dry-aged beef.</title>
        <authorList>
            <person name="Toyotome T."/>
            <person name="Hosono M."/>
            <person name="Torimaru M."/>
            <person name="Fukuda K."/>
            <person name="Mikami N."/>
        </authorList>
    </citation>
    <scope>NUCLEOTIDE SEQUENCE [LARGE SCALE GENOMIC DNA]</scope>
    <source>
        <strain evidence="2 3">KT1b</strain>
    </source>
</reference>
<evidence type="ECO:0000313" key="3">
    <source>
        <dbReference type="Proteomes" id="UP001476247"/>
    </source>
</evidence>
<gene>
    <name evidence="2" type="ORF">HPULCUR_003826</name>
</gene>
<accession>A0ABP9XVL0</accession>
<comment type="caution">
    <text evidence="2">The sequence shown here is derived from an EMBL/GenBank/DDBJ whole genome shotgun (WGS) entry which is preliminary data.</text>
</comment>
<feature type="compositionally biased region" description="Acidic residues" evidence="1">
    <location>
        <begin position="71"/>
        <end position="92"/>
    </location>
</feature>
<feature type="compositionally biased region" description="Acidic residues" evidence="1">
    <location>
        <begin position="39"/>
        <end position="63"/>
    </location>
</feature>
<keyword evidence="3" id="KW-1185">Reference proteome</keyword>
<dbReference type="Proteomes" id="UP001476247">
    <property type="component" value="Unassembled WGS sequence"/>
</dbReference>
<evidence type="ECO:0000256" key="1">
    <source>
        <dbReference type="SAM" id="MobiDB-lite"/>
    </source>
</evidence>
<proteinExistence type="predicted"/>
<feature type="region of interest" description="Disordered" evidence="1">
    <location>
        <begin position="39"/>
        <end position="92"/>
    </location>
</feature>
<organism evidence="2 3">
    <name type="scientific">Helicostylum pulchrum</name>
    <dbReference type="NCBI Taxonomy" id="562976"/>
    <lineage>
        <taxon>Eukaryota</taxon>
        <taxon>Fungi</taxon>
        <taxon>Fungi incertae sedis</taxon>
        <taxon>Mucoromycota</taxon>
        <taxon>Mucoromycotina</taxon>
        <taxon>Mucoromycetes</taxon>
        <taxon>Mucorales</taxon>
        <taxon>Mucorineae</taxon>
        <taxon>Mucoraceae</taxon>
        <taxon>Helicostylum</taxon>
    </lineage>
</organism>
<protein>
    <submittedName>
        <fullName evidence="2">Uncharacterized protein</fullName>
    </submittedName>
</protein>
<sequence length="192" mass="22095">MTTVYQKFNLERHLKQVYKVTSSLAEGLMGYCFYEDESNTEADDNTSLEIDTDLANDSEEDYPLDYGPEMYSEDSEDSKDFEDSDSEDDESDMDIEKMNNNALFQVITNTINSFADSPSSSVYNGYDFIKAVDWNNFVSQTHPFPSLESMVMLSFVDGDNNMLSRRILKKVLFTMKLILQLQKKATENRLSF</sequence>
<evidence type="ECO:0000313" key="2">
    <source>
        <dbReference type="EMBL" id="GAA5798423.1"/>
    </source>
</evidence>